<gene>
    <name evidence="2" type="ORF">SS50377_22414</name>
</gene>
<dbReference type="Pfam" id="PF16531">
    <property type="entry name" value="SAS-6_N"/>
    <property type="match status" value="1"/>
</dbReference>
<dbReference type="RefSeq" id="XP_067765572.1">
    <property type="nucleotide sequence ID" value="XM_067906304.1"/>
</dbReference>
<sequence>MLEISDPFSTNSSTLIFQKDVLCQIRRSDDPDTTILEEYLNIRLISDFNSQIIIASSDKDLFFSYYMNIDQEQFIEIKTKQNIMITFQDFSSFIAKLVNQSIKDGSIKVVFIIDEQGQCRIKFIENFKGYKFVDILDIEIQIMPEQLLRQDITYKYLSLKQSNIQLSKQVHDLQRVSQ</sequence>
<evidence type="ECO:0000313" key="3">
    <source>
        <dbReference type="Proteomes" id="UP000018208"/>
    </source>
</evidence>
<dbReference type="GeneID" id="94296437"/>
<accession>A0A9P8LUF7</accession>
<dbReference type="OrthoDB" id="49058at2759"/>
<reference evidence="2 3" key="1">
    <citation type="journal article" date="2014" name="PLoS Genet.">
        <title>The Genome of Spironucleus salmonicida Highlights a Fish Pathogen Adapted to Fluctuating Environments.</title>
        <authorList>
            <person name="Xu F."/>
            <person name="Jerlstrom-Hultqvist J."/>
            <person name="Einarsson E."/>
            <person name="Astvaldsson A."/>
            <person name="Svard S.G."/>
            <person name="Andersson J.O."/>
        </authorList>
    </citation>
    <scope>NUCLEOTIDE SEQUENCE [LARGE SCALE GENOMIC DNA]</scope>
    <source>
        <strain evidence="2 3">ATCC 50377</strain>
    </source>
</reference>
<dbReference type="KEGG" id="ssao:94296437"/>
<dbReference type="AlphaFoldDB" id="A0A9P8LUF7"/>
<evidence type="ECO:0000259" key="1">
    <source>
        <dbReference type="Pfam" id="PF16531"/>
    </source>
</evidence>
<dbReference type="PANTHER" id="PTHR34230:SF2">
    <property type="entry name" value="SPINDLE ASSEMBLY ABNORMAL PROTEIN 6 N-TERMINAL DOMAIN-CONTAINING PROTEIN"/>
    <property type="match status" value="1"/>
</dbReference>
<keyword evidence="3" id="KW-1185">Reference proteome</keyword>
<dbReference type="EMBL" id="AUWU02000003">
    <property type="protein sequence ID" value="KAH0574799.1"/>
    <property type="molecule type" value="Genomic_DNA"/>
</dbReference>
<comment type="caution">
    <text evidence="2">The sequence shown here is derived from an EMBL/GenBank/DDBJ whole genome shotgun (WGS) entry which is preliminary data.</text>
</comment>
<dbReference type="PANTHER" id="PTHR34230">
    <property type="entry name" value="ASSEMBLY ABNORMAL PROTEIN 6, PUTATIVE-RELATED"/>
    <property type="match status" value="1"/>
</dbReference>
<organism evidence="2 3">
    <name type="scientific">Spironucleus salmonicida</name>
    <dbReference type="NCBI Taxonomy" id="348837"/>
    <lineage>
        <taxon>Eukaryota</taxon>
        <taxon>Metamonada</taxon>
        <taxon>Diplomonadida</taxon>
        <taxon>Hexamitidae</taxon>
        <taxon>Hexamitinae</taxon>
        <taxon>Spironucleus</taxon>
    </lineage>
</organism>
<dbReference type="Proteomes" id="UP000018208">
    <property type="component" value="Unassembled WGS sequence"/>
</dbReference>
<protein>
    <submittedName>
        <fullName evidence="2">Centriolar protein SAS N-terminal domain-containing protein</fullName>
    </submittedName>
</protein>
<proteinExistence type="predicted"/>
<evidence type="ECO:0000313" key="2">
    <source>
        <dbReference type="EMBL" id="KAH0574799.1"/>
    </source>
</evidence>
<name>A0A9P8LUF7_9EUKA</name>
<dbReference type="Gene3D" id="2.170.210.20">
    <property type="entry name" value="Spindle assembly abnormal protein 6, N-terminal domain"/>
    <property type="match status" value="1"/>
</dbReference>
<dbReference type="InterPro" id="IPR032396">
    <property type="entry name" value="SAS-6_N"/>
</dbReference>
<dbReference type="InterPro" id="IPR038558">
    <property type="entry name" value="SAS-6_N_sf"/>
</dbReference>
<feature type="domain" description="Spindle assembly abnormal protein 6 N-terminal" evidence="1">
    <location>
        <begin position="16"/>
        <end position="139"/>
    </location>
</feature>